<dbReference type="SUPFAM" id="SSF52047">
    <property type="entry name" value="RNI-like"/>
    <property type="match status" value="1"/>
</dbReference>
<accession>A0A0D2VPD7</accession>
<dbReference type="InterPro" id="IPR032675">
    <property type="entry name" value="LRR_dom_sf"/>
</dbReference>
<dbReference type="EMBL" id="KE346363">
    <property type="protein sequence ID" value="KJE92327.1"/>
    <property type="molecule type" value="Genomic_DNA"/>
</dbReference>
<dbReference type="GO" id="GO:0008962">
    <property type="term" value="F:phosphatidylglycerophosphatase activity"/>
    <property type="evidence" value="ECO:0007669"/>
    <property type="project" value="InterPro"/>
</dbReference>
<dbReference type="Pfam" id="PF13855">
    <property type="entry name" value="LRR_8"/>
    <property type="match status" value="2"/>
</dbReference>
<dbReference type="Pfam" id="PF09419">
    <property type="entry name" value="PGP_phosphatase"/>
    <property type="match status" value="1"/>
</dbReference>
<dbReference type="SUPFAM" id="SSF52058">
    <property type="entry name" value="L domain-like"/>
    <property type="match status" value="2"/>
</dbReference>
<dbReference type="SMART" id="SM00369">
    <property type="entry name" value="LRR_TYP"/>
    <property type="match status" value="11"/>
</dbReference>
<dbReference type="eggNOG" id="KOG2961">
    <property type="taxonomic scope" value="Eukaryota"/>
</dbReference>
<name>A0A0D2VPD7_CAPO3</name>
<dbReference type="PANTHER" id="PTHR24373:SF275">
    <property type="entry name" value="TIR DOMAIN-CONTAINING PROTEIN"/>
    <property type="match status" value="1"/>
</dbReference>
<dbReference type="Pfam" id="PF13306">
    <property type="entry name" value="LRR_5"/>
    <property type="match status" value="2"/>
</dbReference>
<dbReference type="STRING" id="595528.A0A0D2VPD7"/>
<evidence type="ECO:0000256" key="3">
    <source>
        <dbReference type="ARBA" id="ARBA00022737"/>
    </source>
</evidence>
<dbReference type="NCBIfam" id="TIGR01668">
    <property type="entry name" value="YqeG_hyp_ppase"/>
    <property type="match status" value="1"/>
</dbReference>
<reference evidence="5" key="1">
    <citation type="submission" date="2011-02" db="EMBL/GenBank/DDBJ databases">
        <title>The Genome Sequence of Capsaspora owczarzaki ATCC 30864.</title>
        <authorList>
            <person name="Russ C."/>
            <person name="Cuomo C."/>
            <person name="Burger G."/>
            <person name="Gray M.W."/>
            <person name="Holland P.W.H."/>
            <person name="King N."/>
            <person name="Lang F.B.F."/>
            <person name="Roger A.J."/>
            <person name="Ruiz-Trillo I."/>
            <person name="Young S.K."/>
            <person name="Zeng Q."/>
            <person name="Gargeya S."/>
            <person name="Alvarado L."/>
            <person name="Berlin A."/>
            <person name="Chapman S.B."/>
            <person name="Chen Z."/>
            <person name="Freedman E."/>
            <person name="Gellesch M."/>
            <person name="Goldberg J."/>
            <person name="Griggs A."/>
            <person name="Gujja S."/>
            <person name="Heilman E."/>
            <person name="Heiman D."/>
            <person name="Howarth C."/>
            <person name="Mehta T."/>
            <person name="Neiman D."/>
            <person name="Pearson M."/>
            <person name="Roberts A."/>
            <person name="Saif S."/>
            <person name="Shea T."/>
            <person name="Shenoy N."/>
            <person name="Sisk P."/>
            <person name="Stolte C."/>
            <person name="Sykes S."/>
            <person name="White J."/>
            <person name="Yandava C."/>
            <person name="Haas B."/>
            <person name="Nusbaum C."/>
            <person name="Birren B."/>
        </authorList>
    </citation>
    <scope>NUCLEOTIDE SEQUENCE</scope>
    <source>
        <strain evidence="5">ATCC 30864</strain>
    </source>
</reference>
<dbReference type="InterPro" id="IPR050328">
    <property type="entry name" value="Dev_Immune_Receptor"/>
</dbReference>
<dbReference type="eggNOG" id="KOG0619">
    <property type="taxonomic scope" value="Eukaryota"/>
</dbReference>
<keyword evidence="1" id="KW-0433">Leucine-rich repeat</keyword>
<keyword evidence="3" id="KW-0677">Repeat</keyword>
<dbReference type="GO" id="GO:0031012">
    <property type="term" value="C:extracellular matrix"/>
    <property type="evidence" value="ECO:0007669"/>
    <property type="project" value="TreeGrafter"/>
</dbReference>
<evidence type="ECO:0000256" key="2">
    <source>
        <dbReference type="ARBA" id="ARBA00022729"/>
    </source>
</evidence>
<evidence type="ECO:0000313" key="5">
    <source>
        <dbReference type="Proteomes" id="UP000008743"/>
    </source>
</evidence>
<dbReference type="PANTHER" id="PTHR24373">
    <property type="entry name" value="SLIT RELATED LEUCINE-RICH REPEAT NEURONAL PROTEIN"/>
    <property type="match status" value="1"/>
</dbReference>
<dbReference type="InterPro" id="IPR003591">
    <property type="entry name" value="Leu-rich_rpt_typical-subtyp"/>
</dbReference>
<keyword evidence="2" id="KW-0732">Signal</keyword>
<evidence type="ECO:0000256" key="1">
    <source>
        <dbReference type="ARBA" id="ARBA00022614"/>
    </source>
</evidence>
<dbReference type="Proteomes" id="UP000008743">
    <property type="component" value="Unassembled WGS sequence"/>
</dbReference>
<dbReference type="InterPro" id="IPR036412">
    <property type="entry name" value="HAD-like_sf"/>
</dbReference>
<dbReference type="GO" id="GO:0005615">
    <property type="term" value="C:extracellular space"/>
    <property type="evidence" value="ECO:0007669"/>
    <property type="project" value="TreeGrafter"/>
</dbReference>
<dbReference type="Gene3D" id="3.40.50.1000">
    <property type="entry name" value="HAD superfamily/HAD-like"/>
    <property type="match status" value="1"/>
</dbReference>
<dbReference type="InterPro" id="IPR026906">
    <property type="entry name" value="LRR_5"/>
</dbReference>
<dbReference type="InterPro" id="IPR010021">
    <property type="entry name" value="PGPP1/Gep4"/>
</dbReference>
<dbReference type="SUPFAM" id="SSF56784">
    <property type="entry name" value="HAD-like"/>
    <property type="match status" value="1"/>
</dbReference>
<gene>
    <name evidence="4" type="ORF">CAOG_003315</name>
</gene>
<organism evidence="4 5">
    <name type="scientific">Capsaspora owczarzaki (strain ATCC 30864)</name>
    <dbReference type="NCBI Taxonomy" id="595528"/>
    <lineage>
        <taxon>Eukaryota</taxon>
        <taxon>Filasterea</taxon>
        <taxon>Capsaspora</taxon>
    </lineage>
</organism>
<dbReference type="OrthoDB" id="198652at2759"/>
<dbReference type="PhylomeDB" id="A0A0D2VPD7"/>
<protein>
    <submittedName>
        <fullName evidence="4">Uncharacterized protein</fullName>
    </submittedName>
</protein>
<proteinExistence type="predicted"/>
<dbReference type="InterPro" id="IPR001611">
    <property type="entry name" value="Leu-rich_rpt"/>
</dbReference>
<dbReference type="AlphaFoldDB" id="A0A0D2VPD7"/>
<dbReference type="InterPro" id="IPR023214">
    <property type="entry name" value="HAD_sf"/>
</dbReference>
<dbReference type="InterPro" id="IPR027706">
    <property type="entry name" value="PGP_Pase"/>
</dbReference>
<dbReference type="InParanoid" id="A0A0D2VPD7"/>
<evidence type="ECO:0000313" key="4">
    <source>
        <dbReference type="EMBL" id="KJE92327.1"/>
    </source>
</evidence>
<sequence>MTEDGRFEHFEQAPFLAPNRQARRGRTLSLMRPIMLLEPLLILALLGGTLALNACDVCECIGSQITNCQLSLQSVPSVYPTHAIFTLNLSNTLITSIPSNAFRDLTMLQALYLGNTSITSVPSDAFASLSTLRILYLSKNAITAIPSFHLHTPLLSTLNLADTNITTIPSNAFSTLTGLRSLSLPSTIQVIERDAFVGPCLESLSMGFVPCATLDAQAFSNLSGLTWLSLPVVELNARTDQLFQALTDLRWLSLGRSHHPADNDSPLTSIPPGAFLHLTTGIKSINLKNSQVSSIADNAFETLTSLTSLDISNTRLTSISGSTFAGLSALPKLYLAGNPIESISDHAFSHLGAVTELSLSYRPNATVGPLAFNGITPMLRTLKLPISELNSLSSQLFAAVPRLELLDLSSSPLTLIPTGAFTYLSALSELDAANAQISNVAPNAFSGLESLRKLSLYGNPLSTLPSHTYAGLGALNTLYFGGKHPIWSVQSNAFAQLPALRTLSLSLMPNTTIAPDAFVGLQGVTMLSLWIPSLGLVSDQLFAATPSLSTLYVYFLTSLPAAGFANLPRLKTLKIIDSFSQLSEKISESALQGLTSLETLTLEAQTKIPSKLIDGLPALQHLSLVVRSAPISTSAIANLPSLTSLSVDGSVSKLDSSFANLPTLTSLTLLGIAPDTVVDPHAFGGLPRLSELELVIDQFSPATTQVFAQLSNLLNLKVKVATASVVPSHAFAGLASLESLSRNSRGYYSSITTISSQALSGLTQLTTFSEAPPSTYSYVQAGYTGLMVDQSAISRVLPVMALVPALAWWNPVGVRVAANILLQRPTLAVPHVSVRDIRAIDFAALRAAGCQGVVFDKDNTLSAPYEVKLFPSLEASWNQCLDVFGRDHVVIFSNEPGSIDDKDYAKAEHIEKVFQVPVVRHGSKKPLGTMDVLRYFPTCDPERLVVVGDRLFTDIAFGNMSTMFTIHTGLLTEKGDNVPALYIRRAEKLLLERWRSKGLAAPPHAFQAAIPRFIRT</sequence>
<dbReference type="Gene3D" id="3.80.10.10">
    <property type="entry name" value="Ribonuclease Inhibitor"/>
    <property type="match status" value="3"/>
</dbReference>
<dbReference type="OMA" id="YTPQLKG"/>
<keyword evidence="5" id="KW-1185">Reference proteome</keyword>
<dbReference type="PROSITE" id="PS51450">
    <property type="entry name" value="LRR"/>
    <property type="match status" value="1"/>
</dbReference>